<evidence type="ECO:0000313" key="9">
    <source>
        <dbReference type="Proteomes" id="UP000015388"/>
    </source>
</evidence>
<evidence type="ECO:0000256" key="6">
    <source>
        <dbReference type="SAM" id="SignalP"/>
    </source>
</evidence>
<dbReference type="InterPro" id="IPR051794">
    <property type="entry name" value="PG_Endopeptidase_C40"/>
</dbReference>
<dbReference type="InterPro" id="IPR000064">
    <property type="entry name" value="NLP_P60_dom"/>
</dbReference>
<keyword evidence="3 8" id="KW-0378">Hydrolase</keyword>
<feature type="coiled-coil region" evidence="5">
    <location>
        <begin position="175"/>
        <end position="202"/>
    </location>
</feature>
<gene>
    <name evidence="8" type="ORF">B841_08905</name>
</gene>
<dbReference type="eggNOG" id="COG0791">
    <property type="taxonomic scope" value="Bacteria"/>
</dbReference>
<feature type="signal peptide" evidence="6">
    <location>
        <begin position="1"/>
        <end position="30"/>
    </location>
</feature>
<organism evidence="8 9">
    <name type="scientific">Corynebacterium maris DSM 45190</name>
    <dbReference type="NCBI Taxonomy" id="1224163"/>
    <lineage>
        <taxon>Bacteria</taxon>
        <taxon>Bacillati</taxon>
        <taxon>Actinomycetota</taxon>
        <taxon>Actinomycetes</taxon>
        <taxon>Mycobacteriales</taxon>
        <taxon>Corynebacteriaceae</taxon>
        <taxon>Corynebacterium</taxon>
    </lineage>
</organism>
<dbReference type="GO" id="GO:0008234">
    <property type="term" value="F:cysteine-type peptidase activity"/>
    <property type="evidence" value="ECO:0007669"/>
    <property type="project" value="UniProtKB-KW"/>
</dbReference>
<evidence type="ECO:0000256" key="1">
    <source>
        <dbReference type="ARBA" id="ARBA00007074"/>
    </source>
</evidence>
<evidence type="ECO:0000256" key="5">
    <source>
        <dbReference type="SAM" id="Coils"/>
    </source>
</evidence>
<comment type="similarity">
    <text evidence="1">Belongs to the peptidase C40 family.</text>
</comment>
<dbReference type="PROSITE" id="PS51935">
    <property type="entry name" value="NLPC_P60"/>
    <property type="match status" value="1"/>
</dbReference>
<dbReference type="PATRIC" id="fig|1224163.3.peg.1790"/>
<name>S5SVL0_9CORY</name>
<keyword evidence="5" id="KW-0175">Coiled coil</keyword>
<dbReference type="AlphaFoldDB" id="S5SVL0"/>
<dbReference type="MEROPS" id="C40.007"/>
<dbReference type="STRING" id="1224163.B841_08905"/>
<dbReference type="InterPro" id="IPR038765">
    <property type="entry name" value="Papain-like_cys_pep_sf"/>
</dbReference>
<dbReference type="HOGENOM" id="CLU_034085_1_1_11"/>
<evidence type="ECO:0000313" key="8">
    <source>
        <dbReference type="EMBL" id="AGS35254.1"/>
    </source>
</evidence>
<evidence type="ECO:0000256" key="4">
    <source>
        <dbReference type="ARBA" id="ARBA00022807"/>
    </source>
</evidence>
<dbReference type="PANTHER" id="PTHR47359">
    <property type="entry name" value="PEPTIDOGLYCAN DL-ENDOPEPTIDASE CWLO"/>
    <property type="match status" value="1"/>
</dbReference>
<keyword evidence="6" id="KW-0732">Signal</keyword>
<keyword evidence="9" id="KW-1185">Reference proteome</keyword>
<dbReference type="EMBL" id="CP003924">
    <property type="protein sequence ID" value="AGS35254.1"/>
    <property type="molecule type" value="Genomic_DNA"/>
</dbReference>
<dbReference type="Gene3D" id="3.90.1720.10">
    <property type="entry name" value="endopeptidase domain like (from Nostoc punctiforme)"/>
    <property type="match status" value="1"/>
</dbReference>
<evidence type="ECO:0000259" key="7">
    <source>
        <dbReference type="PROSITE" id="PS51935"/>
    </source>
</evidence>
<reference evidence="8" key="1">
    <citation type="submission" date="2012-11" db="EMBL/GenBank/DDBJ databases">
        <title>The complete genome sequence of Corynebacterium maris Coryn-1 (=DSM 45190).</title>
        <authorList>
            <person name="Schaffert L."/>
            <person name="Albersmeier A."/>
            <person name="Kalinowski J."/>
            <person name="Ruckert C."/>
        </authorList>
    </citation>
    <scope>NUCLEOTIDE SEQUENCE [LARGE SCALE GENOMIC DNA]</scope>
    <source>
        <strain evidence="8">DSM 45190</strain>
    </source>
</reference>
<dbReference type="GO" id="GO:0006508">
    <property type="term" value="P:proteolysis"/>
    <property type="evidence" value="ECO:0007669"/>
    <property type="project" value="UniProtKB-KW"/>
</dbReference>
<dbReference type="Proteomes" id="UP000015388">
    <property type="component" value="Chromosome"/>
</dbReference>
<dbReference type="SUPFAM" id="SSF54001">
    <property type="entry name" value="Cysteine proteinases"/>
    <property type="match status" value="1"/>
</dbReference>
<keyword evidence="4" id="KW-0788">Thiol protease</keyword>
<dbReference type="PANTHER" id="PTHR47359:SF3">
    <property type="entry name" value="NLP_P60 DOMAIN-CONTAINING PROTEIN-RELATED"/>
    <property type="match status" value="1"/>
</dbReference>
<dbReference type="Pfam" id="PF00877">
    <property type="entry name" value="NLPC_P60"/>
    <property type="match status" value="1"/>
</dbReference>
<evidence type="ECO:0000256" key="2">
    <source>
        <dbReference type="ARBA" id="ARBA00022670"/>
    </source>
</evidence>
<feature type="coiled-coil region" evidence="5">
    <location>
        <begin position="45"/>
        <end position="93"/>
    </location>
</feature>
<sequence>MHSSKSFRRRRGIVASSTAFLTLMTGAVVAGTAGADEVDDLIAELDGVSEQVSAKNEDVKQLEDDVAASGRTLEELEARAVTAGEKAAEASQLHALFQEEVDGLASAKYRGVAVDSAVSLAAANNPQNMIDRSAYLGALGRDSAQGLADLEEAVTAAAREASAAHAAVAAADFNRSQLAAKHRELDEERLQLQDQIGSIEARINALDGAAAERWENKNQPEAPAAPADASGVVAAALAQLGSPYGWGATGPSAFDCSGLMVWAYQQMGQNIPRTSQAQIAGGASVSRAELQPGDIVGFYPGVTHVGMYIGNGQLVHASDYGVPVQVVSVDSMPWAGASRY</sequence>
<protein>
    <submittedName>
        <fullName evidence="8">Cell wall-associated hydrolase</fullName>
    </submittedName>
</protein>
<feature type="domain" description="NlpC/P60" evidence="7">
    <location>
        <begin position="226"/>
        <end position="340"/>
    </location>
</feature>
<evidence type="ECO:0000256" key="3">
    <source>
        <dbReference type="ARBA" id="ARBA00022801"/>
    </source>
</evidence>
<accession>S5SVL0</accession>
<proteinExistence type="inferred from homology"/>
<feature type="chain" id="PRO_5039616089" evidence="6">
    <location>
        <begin position="31"/>
        <end position="340"/>
    </location>
</feature>
<dbReference type="OrthoDB" id="5177647at2"/>
<dbReference type="KEGG" id="cmd:B841_08905"/>
<keyword evidence="2" id="KW-0645">Protease</keyword>